<evidence type="ECO:0000256" key="1">
    <source>
        <dbReference type="SAM" id="Phobius"/>
    </source>
</evidence>
<reference evidence="2 3" key="1">
    <citation type="submission" date="2015-04" db="EMBL/GenBank/DDBJ databases">
        <title>Draft genome sequence of Rathayibacter toxicus strain FH-142 (AKA 70134 or CS 32), a Western Australian isolate.</title>
        <authorList>
            <consortium name="Consortium for Microbial Forensics and Genomics (microFORGE)"/>
            <person name="Knight B.M."/>
            <person name="Roberts D.P."/>
            <person name="Lin D."/>
            <person name="Hari K."/>
            <person name="Fletcher J."/>
            <person name="Melcher U."/>
            <person name="Blagden T."/>
            <person name="Luster D.G."/>
            <person name="Sechler A.J."/>
            <person name="Schneider W.L."/>
            <person name="Winegar R.A."/>
        </authorList>
    </citation>
    <scope>NUCLEOTIDE SEQUENCE [LARGE SCALE GENOMIC DNA]</scope>
    <source>
        <strain evidence="2 3">FH142</strain>
    </source>
</reference>
<dbReference type="AlphaFoldDB" id="A0A0U1PVS3"/>
<name>A0A0U1PVS3_9MICO</name>
<feature type="transmembrane region" description="Helical" evidence="1">
    <location>
        <begin position="20"/>
        <end position="40"/>
    </location>
</feature>
<keyword evidence="3" id="KW-1185">Reference proteome</keyword>
<gene>
    <name evidence="2" type="ORF">VT73_00595</name>
</gene>
<evidence type="ECO:0000313" key="2">
    <source>
        <dbReference type="EMBL" id="KKM47263.1"/>
    </source>
</evidence>
<dbReference type="Proteomes" id="UP000052979">
    <property type="component" value="Unassembled WGS sequence"/>
</dbReference>
<dbReference type="eggNOG" id="ENOG5033AWE">
    <property type="taxonomic scope" value="Bacteria"/>
</dbReference>
<dbReference type="InterPro" id="IPR043739">
    <property type="entry name" value="DUF5684"/>
</dbReference>
<dbReference type="STRING" id="145458.APU90_05230"/>
<evidence type="ECO:0008006" key="4">
    <source>
        <dbReference type="Google" id="ProtNLM"/>
    </source>
</evidence>
<dbReference type="EMBL" id="LBFI01000002">
    <property type="protein sequence ID" value="KKM47263.1"/>
    <property type="molecule type" value="Genomic_DNA"/>
</dbReference>
<comment type="caution">
    <text evidence="2">The sequence shown here is derived from an EMBL/GenBank/DDBJ whole genome shotgun (WGS) entry which is preliminary data.</text>
</comment>
<proteinExistence type="predicted"/>
<feature type="transmembrane region" description="Helical" evidence="1">
    <location>
        <begin position="71"/>
        <end position="92"/>
    </location>
</feature>
<accession>A0A0U1PVS3</accession>
<protein>
    <recommendedName>
        <fullName evidence="4">Signal peptidase I</fullName>
    </recommendedName>
</protein>
<keyword evidence="1" id="KW-1133">Transmembrane helix</keyword>
<keyword evidence="1" id="KW-0812">Transmembrane</keyword>
<organism evidence="2 3">
    <name type="scientific">Rathayibacter toxicus</name>
    <dbReference type="NCBI Taxonomy" id="145458"/>
    <lineage>
        <taxon>Bacteria</taxon>
        <taxon>Bacillati</taxon>
        <taxon>Actinomycetota</taxon>
        <taxon>Actinomycetes</taxon>
        <taxon>Micrococcales</taxon>
        <taxon>Microbacteriaceae</taxon>
        <taxon>Rathayibacter</taxon>
    </lineage>
</organism>
<evidence type="ECO:0000313" key="3">
    <source>
        <dbReference type="Proteomes" id="UP000052979"/>
    </source>
</evidence>
<keyword evidence="1" id="KW-0472">Membrane</keyword>
<dbReference type="PATRIC" id="fig|145458.8.peg.508"/>
<dbReference type="Pfam" id="PF18936">
    <property type="entry name" value="DUF5684"/>
    <property type="match status" value="1"/>
</dbReference>
<sequence length="142" mass="14869">MITYTVADVPSGINAATSVGSFVGGVIGYVIAVIALWPVFTKAGRPGWGAIVPIYNTYLLTKIAGYHGATVLLFFIPFVNVIWGIFIAYGVGKAFGNSLLFSIVGLWLFALIGYLIVGYGASRYVGDGGDPSKRNTSAGLPA</sequence>
<feature type="transmembrane region" description="Helical" evidence="1">
    <location>
        <begin position="99"/>
        <end position="121"/>
    </location>
</feature>